<accession>A0ABS0DLI6</accession>
<keyword evidence="4 8" id="KW-0067">ATP-binding</keyword>
<dbReference type="SUPFAM" id="SSF52540">
    <property type="entry name" value="P-loop containing nucleoside triphosphate hydrolases"/>
    <property type="match status" value="2"/>
</dbReference>
<dbReference type="PANTHER" id="PTHR43820">
    <property type="entry name" value="HIGH-AFFINITY BRANCHED-CHAIN AMINO ACID TRANSPORT ATP-BINDING PROTEIN LIVF"/>
    <property type="match status" value="1"/>
</dbReference>
<gene>
    <name evidence="8" type="ORF">IU449_25710</name>
</gene>
<name>A0ABS0DLI6_9NOCA</name>
<evidence type="ECO:0000256" key="2">
    <source>
        <dbReference type="ARBA" id="ARBA00022448"/>
    </source>
</evidence>
<dbReference type="InterPro" id="IPR027417">
    <property type="entry name" value="P-loop_NTPase"/>
</dbReference>
<comment type="caution">
    <text evidence="8">The sequence shown here is derived from an EMBL/GenBank/DDBJ whole genome shotgun (WGS) entry which is preliminary data.</text>
</comment>
<feature type="domain" description="ABC transporter" evidence="7">
    <location>
        <begin position="390"/>
        <end position="624"/>
    </location>
</feature>
<dbReference type="EMBL" id="JADLQN010000007">
    <property type="protein sequence ID" value="MBF6357899.1"/>
    <property type="molecule type" value="Genomic_DNA"/>
</dbReference>
<evidence type="ECO:0000256" key="5">
    <source>
        <dbReference type="ARBA" id="ARBA00022970"/>
    </source>
</evidence>
<organism evidence="8 9">
    <name type="scientific">Nocardia higoensis</name>
    <dbReference type="NCBI Taxonomy" id="228599"/>
    <lineage>
        <taxon>Bacteria</taxon>
        <taxon>Bacillati</taxon>
        <taxon>Actinomycetota</taxon>
        <taxon>Actinomycetes</taxon>
        <taxon>Mycobacteriales</taxon>
        <taxon>Nocardiaceae</taxon>
        <taxon>Nocardia</taxon>
    </lineage>
</organism>
<evidence type="ECO:0000313" key="9">
    <source>
        <dbReference type="Proteomes" id="UP000707731"/>
    </source>
</evidence>
<dbReference type="Proteomes" id="UP000707731">
    <property type="component" value="Unassembled WGS sequence"/>
</dbReference>
<dbReference type="Gene3D" id="3.40.50.300">
    <property type="entry name" value="P-loop containing nucleotide triphosphate hydrolases"/>
    <property type="match status" value="2"/>
</dbReference>
<dbReference type="InterPro" id="IPR017871">
    <property type="entry name" value="ABC_transporter-like_CS"/>
</dbReference>
<evidence type="ECO:0000259" key="7">
    <source>
        <dbReference type="PROSITE" id="PS50893"/>
    </source>
</evidence>
<dbReference type="PANTHER" id="PTHR43820:SF4">
    <property type="entry name" value="HIGH-AFFINITY BRANCHED-CHAIN AMINO ACID TRANSPORT ATP-BINDING PROTEIN LIVF"/>
    <property type="match status" value="1"/>
</dbReference>
<dbReference type="PROSITE" id="PS00211">
    <property type="entry name" value="ABC_TRANSPORTER_1"/>
    <property type="match status" value="2"/>
</dbReference>
<dbReference type="InterPro" id="IPR052156">
    <property type="entry name" value="BCAA_Transport_ATP-bd_LivF"/>
</dbReference>
<dbReference type="Pfam" id="PF12399">
    <property type="entry name" value="BCA_ABC_TP_C"/>
    <property type="match status" value="1"/>
</dbReference>
<comment type="similarity">
    <text evidence="1">Belongs to the ABC transporter superfamily.</text>
</comment>
<keyword evidence="3" id="KW-0547">Nucleotide-binding</keyword>
<protein>
    <submittedName>
        <fullName evidence="8">ATP-binding cassette domain-containing protein</fullName>
    </submittedName>
</protein>
<keyword evidence="5" id="KW-0029">Amino-acid transport</keyword>
<dbReference type="GO" id="GO:0005524">
    <property type="term" value="F:ATP binding"/>
    <property type="evidence" value="ECO:0007669"/>
    <property type="project" value="UniProtKB-KW"/>
</dbReference>
<dbReference type="CDD" id="cd03219">
    <property type="entry name" value="ABC_Mj1267_LivG_branched"/>
    <property type="match status" value="1"/>
</dbReference>
<feature type="region of interest" description="Disordered" evidence="6">
    <location>
        <begin position="321"/>
        <end position="388"/>
    </location>
</feature>
<keyword evidence="2" id="KW-0813">Transport</keyword>
<keyword evidence="9" id="KW-1185">Reference proteome</keyword>
<dbReference type="InterPro" id="IPR032823">
    <property type="entry name" value="BCA_ABC_TP_C"/>
</dbReference>
<feature type="compositionally biased region" description="Low complexity" evidence="6">
    <location>
        <begin position="371"/>
        <end position="384"/>
    </location>
</feature>
<evidence type="ECO:0000256" key="4">
    <source>
        <dbReference type="ARBA" id="ARBA00022840"/>
    </source>
</evidence>
<reference evidence="8 9" key="1">
    <citation type="submission" date="2020-10" db="EMBL/GenBank/DDBJ databases">
        <title>Identification of Nocardia species via Next-generation sequencing and recognition of intraspecies genetic diversity.</title>
        <authorList>
            <person name="Li P."/>
            <person name="Li P."/>
            <person name="Lu B."/>
        </authorList>
    </citation>
    <scope>NUCLEOTIDE SEQUENCE [LARGE SCALE GENOMIC DNA]</scope>
    <source>
        <strain evidence="8 9">BJ06-0143</strain>
    </source>
</reference>
<evidence type="ECO:0000256" key="1">
    <source>
        <dbReference type="ARBA" id="ARBA00005417"/>
    </source>
</evidence>
<dbReference type="Pfam" id="PF00005">
    <property type="entry name" value="ABC_tran"/>
    <property type="match status" value="2"/>
</dbReference>
<proteinExistence type="inferred from homology"/>
<dbReference type="CDD" id="cd03224">
    <property type="entry name" value="ABC_TM1139_LivF_branched"/>
    <property type="match status" value="1"/>
</dbReference>
<evidence type="ECO:0000313" key="8">
    <source>
        <dbReference type="EMBL" id="MBF6357899.1"/>
    </source>
</evidence>
<dbReference type="PROSITE" id="PS50893">
    <property type="entry name" value="ABC_TRANSPORTER_2"/>
    <property type="match status" value="2"/>
</dbReference>
<dbReference type="SMART" id="SM00382">
    <property type="entry name" value="AAA"/>
    <property type="match status" value="2"/>
</dbReference>
<dbReference type="InterPro" id="IPR003593">
    <property type="entry name" value="AAA+_ATPase"/>
</dbReference>
<dbReference type="InterPro" id="IPR003439">
    <property type="entry name" value="ABC_transporter-like_ATP-bd"/>
</dbReference>
<feature type="domain" description="ABC transporter" evidence="7">
    <location>
        <begin position="66"/>
        <end position="313"/>
    </location>
</feature>
<sequence>MTGPGAGDALFDNEDMAAGYTAEPEARSAGEVDVTAVLPVLADEEAVAEVVAPHRAFETAVGEPLLRTDGLTVRFGGLTALDDVSFEIRRGEILGLIGPNGAGKTTCFNAITGVYTPSAGQVFFDGRPLKKTKRNAITRLGIARTFQNVRLFGEMTALENVVVGTDARHKTSVPGAIFRTPRHRREERDAIERGMALLEFVGIAERAVEKARNLSYGDQRRLEIARALATEPKLLCLDEPAAGFNPSEKSALMDLIRKIRDDGFTVLLIEHDMRLVMGVTDRIVVLEFGRKIADGLPSQIREDPAVIAAYLGVPDEEIASGKTAAAPSPPAQPSSAPSPADYPTQKLPVQKPGAGPVVEVSEPVREKPNLGKPAPAASKAGKPSDGPPLLEVEDMVVNYGRIQALHGVSLRVAEGELVTLLGANGAGKTTTMRALSGLLPLTRGRITFEGRDITTMKAHDRVIEGLIQAPEGRGVFPGMTVQENLDMGCYGRTFKQKSEYDQTLAWVFELFPRLLERRKQVGGTLSGGEQQMVAIGRALMARPRLLLLDEPSMGLAPMVIKQIFRIITEINEQGTTVLLVEQNAQQALARSDRAYILETGGVTKTGRGSELLTDPAVESAYLGVG</sequence>
<evidence type="ECO:0000256" key="6">
    <source>
        <dbReference type="SAM" id="MobiDB-lite"/>
    </source>
</evidence>
<evidence type="ECO:0000256" key="3">
    <source>
        <dbReference type="ARBA" id="ARBA00022741"/>
    </source>
</evidence>